<protein>
    <recommendedName>
        <fullName evidence="1">eCIS core domain-containing protein</fullName>
    </recommendedName>
</protein>
<dbReference type="eggNOG" id="arCOG10869">
    <property type="taxonomic scope" value="Archaea"/>
</dbReference>
<evidence type="ECO:0000313" key="3">
    <source>
        <dbReference type="Proteomes" id="UP000011615"/>
    </source>
</evidence>
<dbReference type="AlphaFoldDB" id="M0CVB8"/>
<dbReference type="PATRIC" id="fig|1230457.4.peg.53"/>
<comment type="caution">
    <text evidence="2">The sequence shown here is derived from an EMBL/GenBank/DDBJ whole genome shotgun (WGS) entry which is preliminary data.</text>
</comment>
<keyword evidence="3" id="KW-1185">Reference proteome</keyword>
<gene>
    <name evidence="2" type="ORF">C476_00297</name>
</gene>
<reference evidence="2 3" key="1">
    <citation type="journal article" date="2014" name="PLoS Genet.">
        <title>Phylogenetically driven sequencing of extremely halophilic archaea reveals strategies for static and dynamic osmo-response.</title>
        <authorList>
            <person name="Becker E.A."/>
            <person name="Seitzer P.M."/>
            <person name="Tritt A."/>
            <person name="Larsen D."/>
            <person name="Krusor M."/>
            <person name="Yao A.I."/>
            <person name="Wu D."/>
            <person name="Madern D."/>
            <person name="Eisen J.A."/>
            <person name="Darling A.E."/>
            <person name="Facciotti M.T."/>
        </authorList>
    </citation>
    <scope>NUCLEOTIDE SEQUENCE [LARGE SCALE GENOMIC DNA]</scope>
    <source>
        <strain evidence="2 3">JCM 13563</strain>
    </source>
</reference>
<feature type="domain" description="eCIS core" evidence="1">
    <location>
        <begin position="1"/>
        <end position="64"/>
    </location>
</feature>
<organism evidence="2 3">
    <name type="scientific">Natrinema limicola JCM 13563</name>
    <dbReference type="NCBI Taxonomy" id="1230457"/>
    <lineage>
        <taxon>Archaea</taxon>
        <taxon>Methanobacteriati</taxon>
        <taxon>Methanobacteriota</taxon>
        <taxon>Stenosarchaea group</taxon>
        <taxon>Halobacteria</taxon>
        <taxon>Halobacteriales</taxon>
        <taxon>Natrialbaceae</taxon>
        <taxon>Natrinema</taxon>
    </lineage>
</organism>
<dbReference type="STRING" id="1230457.C476_00297"/>
<proteinExistence type="predicted"/>
<evidence type="ECO:0000313" key="2">
    <source>
        <dbReference type="EMBL" id="ELZ25844.1"/>
    </source>
</evidence>
<dbReference type="EMBL" id="AOIT01000010">
    <property type="protein sequence ID" value="ELZ25844.1"/>
    <property type="molecule type" value="Genomic_DNA"/>
</dbReference>
<evidence type="ECO:0000259" key="1">
    <source>
        <dbReference type="Pfam" id="PF13699"/>
    </source>
</evidence>
<sequence length="258" mass="27313">MDADFSDVCIHTGGRTAKATEEIDAKVFCCGNGVVCNSGACDSKSPEGQHLLAHELAHVTQQNSDAPTSMILKEEVNLETDLDSHLGLESDEVAEEALSDGPVTITRMGAEMHIQRSALGKLNPFSNTDEQDSGELVLDEVKAEPEALAEEVRQIKVNQATLFNEVRNEQGLLDAVGEATGKGIVGGGIGLAVTAATANPVFGAMAGGAFSDVAKTLYGNVYERGRDSISEVELDTLAEKVKQRIKGTEYGGEAKFEE</sequence>
<accession>M0CVB8</accession>
<dbReference type="InterPro" id="IPR025295">
    <property type="entry name" value="eCIS_core_dom"/>
</dbReference>
<name>M0CVB8_9EURY</name>
<dbReference type="Proteomes" id="UP000011615">
    <property type="component" value="Unassembled WGS sequence"/>
</dbReference>
<dbReference type="Pfam" id="PF13699">
    <property type="entry name" value="eCIS_core"/>
    <property type="match status" value="1"/>
</dbReference>